<organism evidence="1 2">
    <name type="scientific">Paraburkholderia nemoris</name>
    <dbReference type="NCBI Taxonomy" id="2793076"/>
    <lineage>
        <taxon>Bacteria</taxon>
        <taxon>Pseudomonadati</taxon>
        <taxon>Pseudomonadota</taxon>
        <taxon>Betaproteobacteria</taxon>
        <taxon>Burkholderiales</taxon>
        <taxon>Burkholderiaceae</taxon>
        <taxon>Paraburkholderia</taxon>
    </lineage>
</organism>
<dbReference type="SUPFAM" id="SSF55874">
    <property type="entry name" value="ATPase domain of HSP90 chaperone/DNA topoisomerase II/histidine kinase"/>
    <property type="match status" value="1"/>
</dbReference>
<protein>
    <recommendedName>
        <fullName evidence="3">ATP-binding protein</fullName>
    </recommendedName>
</protein>
<name>A0ABM8S7R4_9BURK</name>
<sequence>MKRQVGTLDAVPSKRLFLSIIADYDLNKSICELVDNGFDVWTRNGRRSPITVDVWLNEEQQTISVQDNAGGLARDELKYIVGPGQSGSVSTDETIGIFGVGTKRAVVALAQDVRIRTRHGRRGTFQVEFDENWLNDDEWELPLFEVDELAPGATLVHLQKLRLAVTDELVELLRNHLSATYAKFLVRQDVSLRLNGQPIIPRFFDQWSYPPPYEPRRYHGHLMTLQGRQLEIEVMAGLSSESSPTAGEYGVYFYCNDRLVAPAMKSFDVGFTRGQAGLPHPKIALTKVIVSIKGDAGEMPWNSSKSDISTKHHVFVALHDWLVDVVKSYATISRIWMGDWPEKVFAYDKGKIVDEPIADFLKARKSLLPDPPKSRPRMAERVAKKNQTLAKRKPWVIGLYEGVVAATAVAKQPLTQSTWLAFNLLDLTLTSAFKEYLVNETSTEYSDKELKLLLGRTPRVCEQLKEQISLPEALWTEIEHVARRREDLTYGRAIPTVSETELTALELAVHAVLKRLFRVDLDT</sequence>
<dbReference type="Proteomes" id="UP000673821">
    <property type="component" value="Unassembled WGS sequence"/>
</dbReference>
<evidence type="ECO:0008006" key="3">
    <source>
        <dbReference type="Google" id="ProtNLM"/>
    </source>
</evidence>
<dbReference type="InterPro" id="IPR036890">
    <property type="entry name" value="HATPase_C_sf"/>
</dbReference>
<evidence type="ECO:0000313" key="1">
    <source>
        <dbReference type="EMBL" id="CAE6793942.1"/>
    </source>
</evidence>
<dbReference type="EMBL" id="CAJNBH010000015">
    <property type="protein sequence ID" value="CAE6793942.1"/>
    <property type="molecule type" value="Genomic_DNA"/>
</dbReference>
<comment type="caution">
    <text evidence="1">The sequence shown here is derived from an EMBL/GenBank/DDBJ whole genome shotgun (WGS) entry which is preliminary data.</text>
</comment>
<keyword evidence="2" id="KW-1185">Reference proteome</keyword>
<dbReference type="Pfam" id="PF13589">
    <property type="entry name" value="HATPase_c_3"/>
    <property type="match status" value="1"/>
</dbReference>
<proteinExistence type="predicted"/>
<dbReference type="Gene3D" id="3.30.565.10">
    <property type="entry name" value="Histidine kinase-like ATPase, C-terminal domain"/>
    <property type="match status" value="1"/>
</dbReference>
<gene>
    <name evidence="1" type="ORF">R69776_04892</name>
</gene>
<evidence type="ECO:0000313" key="2">
    <source>
        <dbReference type="Proteomes" id="UP000673821"/>
    </source>
</evidence>
<reference evidence="1 2" key="1">
    <citation type="submission" date="2021-02" db="EMBL/GenBank/DDBJ databases">
        <authorList>
            <person name="Vanwijnsberghe S."/>
        </authorList>
    </citation>
    <scope>NUCLEOTIDE SEQUENCE [LARGE SCALE GENOMIC DNA]</scope>
    <source>
        <strain evidence="1 2">R-69776</strain>
    </source>
</reference>
<accession>A0ABM8S7R4</accession>